<keyword evidence="2 5" id="KW-0812">Transmembrane</keyword>
<evidence type="ECO:0000256" key="5">
    <source>
        <dbReference type="SAM" id="Phobius"/>
    </source>
</evidence>
<dbReference type="RefSeq" id="WP_183992748.1">
    <property type="nucleotide sequence ID" value="NZ_BMHW01000002.1"/>
</dbReference>
<dbReference type="Pfam" id="PF06271">
    <property type="entry name" value="RDD"/>
    <property type="match status" value="1"/>
</dbReference>
<feature type="transmembrane region" description="Helical" evidence="5">
    <location>
        <begin position="113"/>
        <end position="134"/>
    </location>
</feature>
<proteinExistence type="predicted"/>
<evidence type="ECO:0000256" key="1">
    <source>
        <dbReference type="ARBA" id="ARBA00004141"/>
    </source>
</evidence>
<feature type="transmembrane region" description="Helical" evidence="5">
    <location>
        <begin position="21"/>
        <end position="43"/>
    </location>
</feature>
<feature type="domain" description="RDD" evidence="6">
    <location>
        <begin position="15"/>
        <end position="134"/>
    </location>
</feature>
<dbReference type="AlphaFoldDB" id="A0A7X0D032"/>
<evidence type="ECO:0000313" key="7">
    <source>
        <dbReference type="EMBL" id="MBB6162954.1"/>
    </source>
</evidence>
<dbReference type="InterPro" id="IPR010432">
    <property type="entry name" value="RDD"/>
</dbReference>
<accession>A0A7X0D032</accession>
<keyword evidence="3 5" id="KW-1133">Transmembrane helix</keyword>
<evidence type="ECO:0000259" key="6">
    <source>
        <dbReference type="Pfam" id="PF06271"/>
    </source>
</evidence>
<keyword evidence="4 5" id="KW-0472">Membrane</keyword>
<sequence>MPGEVSVSSPDLMIAGPWPRFWARIADEWIIGAAIGLPLGYLVQPYMPGTGTNFPLADNLPTIFLLAAITSVILWGSMTLFGTTPGKLVAGVRVENRSGTPDWRFYMRREFKLWLFIGIAGIPYISLIPCMLQYRRVARGRPAWYDDGAAVVWGTGRLSRSVAAAATTAVALLLTVMTIGYVNMLRAEERMASSYRYWENPATGKKADLWSTWVFEELKAESGKLYHFGAANLSSEILFGYEPMDQPSVDAVAYGEALQSVVAEDISISDQWEPFKLNGLDAARVTGVQTKLKDVNVELTVVIVGRSAWRMLLFVEGRPLGKLAIREVLIKSLMSTAKDINVPANMPCDEETCFSALSPNALLAPS</sequence>
<gene>
    <name evidence="7" type="ORF">HNQ72_002772</name>
</gene>
<evidence type="ECO:0000313" key="8">
    <source>
        <dbReference type="Proteomes" id="UP000547879"/>
    </source>
</evidence>
<dbReference type="Proteomes" id="UP000547879">
    <property type="component" value="Unassembled WGS sequence"/>
</dbReference>
<reference evidence="7 8" key="1">
    <citation type="submission" date="2020-08" db="EMBL/GenBank/DDBJ databases">
        <title>Genomic Encyclopedia of Type Strains, Phase IV (KMG-IV): sequencing the most valuable type-strain genomes for metagenomic binning, comparative biology and taxonomic classification.</title>
        <authorList>
            <person name="Goeker M."/>
        </authorList>
    </citation>
    <scope>NUCLEOTIDE SEQUENCE [LARGE SCALE GENOMIC DNA]</scope>
    <source>
        <strain evidence="7 8">DSM 100734</strain>
    </source>
</reference>
<evidence type="ECO:0000256" key="4">
    <source>
        <dbReference type="ARBA" id="ARBA00023136"/>
    </source>
</evidence>
<dbReference type="GO" id="GO:0016020">
    <property type="term" value="C:membrane"/>
    <property type="evidence" value="ECO:0007669"/>
    <property type="project" value="UniProtKB-SubCell"/>
</dbReference>
<feature type="transmembrane region" description="Helical" evidence="5">
    <location>
        <begin position="162"/>
        <end position="182"/>
    </location>
</feature>
<feature type="transmembrane region" description="Helical" evidence="5">
    <location>
        <begin position="63"/>
        <end position="83"/>
    </location>
</feature>
<protein>
    <submittedName>
        <fullName evidence="7">Putative RDD family membrane protein YckC</fullName>
    </submittedName>
</protein>
<organism evidence="7 8">
    <name type="scientific">Rhizobium wenxiniae</name>
    <dbReference type="NCBI Taxonomy" id="1737357"/>
    <lineage>
        <taxon>Bacteria</taxon>
        <taxon>Pseudomonadati</taxon>
        <taxon>Pseudomonadota</taxon>
        <taxon>Alphaproteobacteria</taxon>
        <taxon>Hyphomicrobiales</taxon>
        <taxon>Rhizobiaceae</taxon>
        <taxon>Rhizobium/Agrobacterium group</taxon>
        <taxon>Rhizobium</taxon>
    </lineage>
</organism>
<evidence type="ECO:0000256" key="2">
    <source>
        <dbReference type="ARBA" id="ARBA00022692"/>
    </source>
</evidence>
<dbReference type="EMBL" id="JACHEG010000002">
    <property type="protein sequence ID" value="MBB6162954.1"/>
    <property type="molecule type" value="Genomic_DNA"/>
</dbReference>
<comment type="subcellular location">
    <subcellularLocation>
        <location evidence="1">Membrane</location>
        <topology evidence="1">Multi-pass membrane protein</topology>
    </subcellularLocation>
</comment>
<keyword evidence="8" id="KW-1185">Reference proteome</keyword>
<evidence type="ECO:0000256" key="3">
    <source>
        <dbReference type="ARBA" id="ARBA00022989"/>
    </source>
</evidence>
<comment type="caution">
    <text evidence="7">The sequence shown here is derived from an EMBL/GenBank/DDBJ whole genome shotgun (WGS) entry which is preliminary data.</text>
</comment>
<name>A0A7X0D032_9HYPH</name>